<keyword evidence="1" id="KW-0472">Membrane</keyword>
<evidence type="ECO:0000313" key="3">
    <source>
        <dbReference type="Proteomes" id="UP000762676"/>
    </source>
</evidence>
<dbReference type="Gene3D" id="3.40.50.300">
    <property type="entry name" value="P-loop containing nucleotide triphosphate hydrolases"/>
    <property type="match status" value="1"/>
</dbReference>
<keyword evidence="3" id="KW-1185">Reference proteome</keyword>
<dbReference type="EMBL" id="BMAT01011857">
    <property type="protein sequence ID" value="GFR80548.1"/>
    <property type="molecule type" value="Genomic_DNA"/>
</dbReference>
<protein>
    <submittedName>
        <fullName evidence="2">Sulfotransferase 1A1-like</fullName>
    </submittedName>
</protein>
<keyword evidence="1" id="KW-1133">Transmembrane helix</keyword>
<reference evidence="2 3" key="1">
    <citation type="journal article" date="2021" name="Elife">
        <title>Chloroplast acquisition without the gene transfer in kleptoplastic sea slugs, Plakobranchus ocellatus.</title>
        <authorList>
            <person name="Maeda T."/>
            <person name="Takahashi S."/>
            <person name="Yoshida T."/>
            <person name="Shimamura S."/>
            <person name="Takaki Y."/>
            <person name="Nagai Y."/>
            <person name="Toyoda A."/>
            <person name="Suzuki Y."/>
            <person name="Arimoto A."/>
            <person name="Ishii H."/>
            <person name="Satoh N."/>
            <person name="Nishiyama T."/>
            <person name="Hasebe M."/>
            <person name="Maruyama T."/>
            <person name="Minagawa J."/>
            <person name="Obokata J."/>
            <person name="Shigenobu S."/>
        </authorList>
    </citation>
    <scope>NUCLEOTIDE SEQUENCE [LARGE SCALE GENOMIC DNA]</scope>
</reference>
<dbReference type="AlphaFoldDB" id="A0AAV4G4R2"/>
<organism evidence="2 3">
    <name type="scientific">Elysia marginata</name>
    <dbReference type="NCBI Taxonomy" id="1093978"/>
    <lineage>
        <taxon>Eukaryota</taxon>
        <taxon>Metazoa</taxon>
        <taxon>Spiralia</taxon>
        <taxon>Lophotrochozoa</taxon>
        <taxon>Mollusca</taxon>
        <taxon>Gastropoda</taxon>
        <taxon>Heterobranchia</taxon>
        <taxon>Euthyneura</taxon>
        <taxon>Panpulmonata</taxon>
        <taxon>Sacoglossa</taxon>
        <taxon>Placobranchoidea</taxon>
        <taxon>Plakobranchidae</taxon>
        <taxon>Elysia</taxon>
    </lineage>
</organism>
<evidence type="ECO:0000256" key="1">
    <source>
        <dbReference type="SAM" id="Phobius"/>
    </source>
</evidence>
<gene>
    <name evidence="2" type="ORF">ElyMa_005901200</name>
</gene>
<keyword evidence="1" id="KW-0812">Transmembrane</keyword>
<name>A0AAV4G4R2_9GAST</name>
<accession>A0AAV4G4R2</accession>
<dbReference type="Proteomes" id="UP000762676">
    <property type="component" value="Unassembled WGS sequence"/>
</dbReference>
<dbReference type="SUPFAM" id="SSF52540">
    <property type="entry name" value="P-loop containing nucleoside triphosphate hydrolases"/>
    <property type="match status" value="1"/>
</dbReference>
<feature type="transmembrane region" description="Helical" evidence="1">
    <location>
        <begin position="56"/>
        <end position="80"/>
    </location>
</feature>
<comment type="caution">
    <text evidence="2">The sequence shown here is derived from an EMBL/GenBank/DDBJ whole genome shotgun (WGS) entry which is preliminary data.</text>
</comment>
<sequence>MTKVPGPSKTFPHTLPGQHVYHGVLFFGFSPPDTLDAVKDFQVKTDDVFVVTYPKAAAAAAVVVVVVVVVVVIEVVLHVYKQE</sequence>
<proteinExistence type="predicted"/>
<dbReference type="InterPro" id="IPR027417">
    <property type="entry name" value="P-loop_NTPase"/>
</dbReference>
<evidence type="ECO:0000313" key="2">
    <source>
        <dbReference type="EMBL" id="GFR80548.1"/>
    </source>
</evidence>